<dbReference type="EMBL" id="AXCW01000038">
    <property type="protein sequence ID" value="EYR64304.1"/>
    <property type="molecule type" value="Genomic_DNA"/>
</dbReference>
<evidence type="ECO:0000313" key="3">
    <source>
        <dbReference type="Proteomes" id="UP000019753"/>
    </source>
</evidence>
<dbReference type="AlphaFoldDB" id="A0A021VSZ3"/>
<dbReference type="Pfam" id="PF13312">
    <property type="entry name" value="DUF4081"/>
    <property type="match status" value="1"/>
</dbReference>
<dbReference type="InterPro" id="IPR016794">
    <property type="entry name" value="UCP21603_acetyltransf"/>
</dbReference>
<dbReference type="OrthoDB" id="5241264at2"/>
<reference evidence="2 3" key="1">
    <citation type="submission" date="2014-01" db="EMBL/GenBank/DDBJ databases">
        <title>Actinotalea ferrariae CF5-4.</title>
        <authorList>
            <person name="Chen F."/>
            <person name="Li Y."/>
            <person name="Wang G."/>
        </authorList>
    </citation>
    <scope>NUCLEOTIDE SEQUENCE [LARGE SCALE GENOMIC DNA]</scope>
    <source>
        <strain evidence="2 3">CF5-4</strain>
    </source>
</reference>
<organism evidence="2 3">
    <name type="scientific">Actinotalea ferrariae CF5-4</name>
    <dbReference type="NCBI Taxonomy" id="948458"/>
    <lineage>
        <taxon>Bacteria</taxon>
        <taxon>Bacillati</taxon>
        <taxon>Actinomycetota</taxon>
        <taxon>Actinomycetes</taxon>
        <taxon>Micrococcales</taxon>
        <taxon>Cellulomonadaceae</taxon>
        <taxon>Actinotalea</taxon>
    </lineage>
</organism>
<evidence type="ECO:0000259" key="1">
    <source>
        <dbReference type="PROSITE" id="PS51186"/>
    </source>
</evidence>
<dbReference type="PROSITE" id="PS51186">
    <property type="entry name" value="GNAT"/>
    <property type="match status" value="1"/>
</dbReference>
<comment type="caution">
    <text evidence="2">The sequence shown here is derived from an EMBL/GenBank/DDBJ whole genome shotgun (WGS) entry which is preliminary data.</text>
</comment>
<name>A0A021VSZ3_9CELL</name>
<dbReference type="RefSeq" id="WP_081802362.1">
    <property type="nucleotide sequence ID" value="NZ_AXCW01000038.1"/>
</dbReference>
<dbReference type="SUPFAM" id="SSF55729">
    <property type="entry name" value="Acyl-CoA N-acyltransferases (Nat)"/>
    <property type="match status" value="1"/>
</dbReference>
<dbReference type="InterPro" id="IPR016181">
    <property type="entry name" value="Acyl_CoA_acyltransferase"/>
</dbReference>
<feature type="domain" description="N-acetyltransferase" evidence="1">
    <location>
        <begin position="152"/>
        <end position="294"/>
    </location>
</feature>
<accession>A0A021VSZ3</accession>
<dbReference type="GO" id="GO:0016747">
    <property type="term" value="F:acyltransferase activity, transferring groups other than amino-acyl groups"/>
    <property type="evidence" value="ECO:0007669"/>
    <property type="project" value="InterPro"/>
</dbReference>
<dbReference type="PIRSF" id="PIRSF021603">
    <property type="entry name" value="UCP21603_acetyltransf"/>
    <property type="match status" value="1"/>
</dbReference>
<dbReference type="InterPro" id="IPR000182">
    <property type="entry name" value="GNAT_dom"/>
</dbReference>
<dbReference type="Pfam" id="PF00583">
    <property type="entry name" value="Acetyltransf_1"/>
    <property type="match status" value="1"/>
</dbReference>
<proteinExistence type="predicted"/>
<evidence type="ECO:0000313" key="2">
    <source>
        <dbReference type="EMBL" id="EYR64304.1"/>
    </source>
</evidence>
<gene>
    <name evidence="2" type="ORF">N866_13385</name>
</gene>
<keyword evidence="3" id="KW-1185">Reference proteome</keyword>
<dbReference type="Proteomes" id="UP000019753">
    <property type="component" value="Unassembled WGS sequence"/>
</dbReference>
<dbReference type="Gene3D" id="3.40.630.30">
    <property type="match status" value="1"/>
</dbReference>
<protein>
    <recommendedName>
        <fullName evidence="1">N-acetyltransferase domain-containing protein</fullName>
    </recommendedName>
</protein>
<sequence>MTRWGGGLGGTRSDLGAATDVDLHEALAVCDRDPVASVLAASRIEATLAESGRRAGTALWGVRREGRLEAICWAGANLVPVCDPDDEEALDAFARTALRQGRRCSSVVGEAGAVLGLWRRLEPSWGRAREVRADQPSLVIDHEPLVAADPFVRLARSDEIGSVLPACVHMFLEEVGYSPVEGGGTAYESRVRALIAAQRSYVRMEHGADGPQVVFKAELGAATRHVAQVQGVWVTPGRRGEGLSAPGMAAVVQLARARVAPVVSLYVNHYNHRALASYERVGFRRVGTYATVLF</sequence>
<dbReference type="InterPro" id="IPR025289">
    <property type="entry name" value="DUF4081"/>
</dbReference>